<protein>
    <submittedName>
        <fullName evidence="3">Uncharacterized protein</fullName>
    </submittedName>
</protein>
<feature type="chain" id="PRO_5043440078" evidence="2">
    <location>
        <begin position="25"/>
        <end position="181"/>
    </location>
</feature>
<gene>
    <name evidence="3" type="ORF">H6P81_015215</name>
</gene>
<feature type="signal peptide" evidence="2">
    <location>
        <begin position="1"/>
        <end position="24"/>
    </location>
</feature>
<dbReference type="Proteomes" id="UP000825729">
    <property type="component" value="Unassembled WGS sequence"/>
</dbReference>
<evidence type="ECO:0000256" key="2">
    <source>
        <dbReference type="SAM" id="SignalP"/>
    </source>
</evidence>
<name>A0AAV7E6Y0_ARIFI</name>
<organism evidence="3 4">
    <name type="scientific">Aristolochia fimbriata</name>
    <name type="common">White veined hardy Dutchman's pipe vine</name>
    <dbReference type="NCBI Taxonomy" id="158543"/>
    <lineage>
        <taxon>Eukaryota</taxon>
        <taxon>Viridiplantae</taxon>
        <taxon>Streptophyta</taxon>
        <taxon>Embryophyta</taxon>
        <taxon>Tracheophyta</taxon>
        <taxon>Spermatophyta</taxon>
        <taxon>Magnoliopsida</taxon>
        <taxon>Magnoliidae</taxon>
        <taxon>Piperales</taxon>
        <taxon>Aristolochiaceae</taxon>
        <taxon>Aristolochia</taxon>
    </lineage>
</organism>
<feature type="region of interest" description="Disordered" evidence="1">
    <location>
        <begin position="122"/>
        <end position="181"/>
    </location>
</feature>
<evidence type="ECO:0000313" key="4">
    <source>
        <dbReference type="Proteomes" id="UP000825729"/>
    </source>
</evidence>
<keyword evidence="2" id="KW-0732">Signal</keyword>
<dbReference type="AlphaFoldDB" id="A0AAV7E6Y0"/>
<feature type="compositionally biased region" description="Low complexity" evidence="1">
    <location>
        <begin position="132"/>
        <end position="145"/>
    </location>
</feature>
<evidence type="ECO:0000256" key="1">
    <source>
        <dbReference type="SAM" id="MobiDB-lite"/>
    </source>
</evidence>
<sequence>MDVSHDYKFFFLVSFFSHLSLCLCSPFNLESRQQTADSRSRSRNPAINLTVVLDENLVTVLLPPLKSIINSTPCLLSFVSLSPSPVYKSLNPPLFPSTLHHSSQSLSHLARFAMPLRRMKRAGALKKRQQQPRSPSFTPESPTSTLGFGELSDDEATVVDSEQSVAVPADGRPLCAELGDG</sequence>
<proteinExistence type="predicted"/>
<keyword evidence="4" id="KW-1185">Reference proteome</keyword>
<evidence type="ECO:0000313" key="3">
    <source>
        <dbReference type="EMBL" id="KAG9443875.1"/>
    </source>
</evidence>
<accession>A0AAV7E6Y0</accession>
<comment type="caution">
    <text evidence="3">The sequence shown here is derived from an EMBL/GenBank/DDBJ whole genome shotgun (WGS) entry which is preliminary data.</text>
</comment>
<reference evidence="3 4" key="1">
    <citation type="submission" date="2021-07" db="EMBL/GenBank/DDBJ databases">
        <title>The Aristolochia fimbriata genome: insights into angiosperm evolution, floral development and chemical biosynthesis.</title>
        <authorList>
            <person name="Jiao Y."/>
        </authorList>
    </citation>
    <scope>NUCLEOTIDE SEQUENCE [LARGE SCALE GENOMIC DNA]</scope>
    <source>
        <strain evidence="3">IBCAS-2021</strain>
        <tissue evidence="3">Leaf</tissue>
    </source>
</reference>
<dbReference type="EMBL" id="JAINDJ010000006">
    <property type="protein sequence ID" value="KAG9443875.1"/>
    <property type="molecule type" value="Genomic_DNA"/>
</dbReference>